<protein>
    <submittedName>
        <fullName evidence="2">Uncharacterized protein</fullName>
    </submittedName>
</protein>
<gene>
    <name evidence="2" type="ORF">RAG0_16825</name>
</gene>
<dbReference type="EMBL" id="FJUX01000184">
    <property type="protein sequence ID" value="CZT13299.1"/>
    <property type="molecule type" value="Genomic_DNA"/>
</dbReference>
<keyword evidence="1" id="KW-0732">Signal</keyword>
<organism evidence="2 3">
    <name type="scientific">Rhynchosporium agropyri</name>
    <dbReference type="NCBI Taxonomy" id="914238"/>
    <lineage>
        <taxon>Eukaryota</taxon>
        <taxon>Fungi</taxon>
        <taxon>Dikarya</taxon>
        <taxon>Ascomycota</taxon>
        <taxon>Pezizomycotina</taxon>
        <taxon>Leotiomycetes</taxon>
        <taxon>Helotiales</taxon>
        <taxon>Ploettnerulaceae</taxon>
        <taxon>Rhynchosporium</taxon>
    </lineage>
</organism>
<name>A0A1E1LTU5_9HELO</name>
<evidence type="ECO:0000256" key="1">
    <source>
        <dbReference type="SAM" id="SignalP"/>
    </source>
</evidence>
<reference evidence="3" key="1">
    <citation type="submission" date="2016-03" db="EMBL/GenBank/DDBJ databases">
        <authorList>
            <person name="Guldener U."/>
        </authorList>
    </citation>
    <scope>NUCLEOTIDE SEQUENCE [LARGE SCALE GENOMIC DNA]</scope>
    <source>
        <strain evidence="3">04CH-RAC-A.6.1</strain>
    </source>
</reference>
<keyword evidence="3" id="KW-1185">Reference proteome</keyword>
<dbReference type="AlphaFoldDB" id="A0A1E1LTU5"/>
<feature type="chain" id="PRO_5009447654" evidence="1">
    <location>
        <begin position="17"/>
        <end position="93"/>
    </location>
</feature>
<evidence type="ECO:0000313" key="2">
    <source>
        <dbReference type="EMBL" id="CZT13299.1"/>
    </source>
</evidence>
<accession>A0A1E1LTU5</accession>
<dbReference type="Proteomes" id="UP000178912">
    <property type="component" value="Unassembled WGS sequence"/>
</dbReference>
<feature type="signal peptide" evidence="1">
    <location>
        <begin position="1"/>
        <end position="16"/>
    </location>
</feature>
<evidence type="ECO:0000313" key="3">
    <source>
        <dbReference type="Proteomes" id="UP000178912"/>
    </source>
</evidence>
<sequence length="93" mass="10543">MKPFAIFLLLASAVNATGETNPVGKRLCWLEKGIACYYDGGYCYWHKCKECTCDDTRSNHDPPKNTVQKNIRRDCTHFDAVKDKCQWTNGPPG</sequence>
<proteinExistence type="predicted"/>
<dbReference type="OrthoDB" id="4823286at2759"/>